<dbReference type="Pfam" id="PF10469">
    <property type="entry name" value="AKAP7_NLS"/>
    <property type="match status" value="1"/>
</dbReference>
<proteinExistence type="predicted"/>
<feature type="compositionally biased region" description="Basic and acidic residues" evidence="1">
    <location>
        <begin position="582"/>
        <end position="603"/>
    </location>
</feature>
<dbReference type="Proteomes" id="UP000792457">
    <property type="component" value="Unassembled WGS sequence"/>
</dbReference>
<name>A0A8K0NXH5_LADFU</name>
<dbReference type="PANTHER" id="PTHR15934:SF2">
    <property type="entry name" value="A-KINASE ANCHOR PROTEIN 7-LIKE PHOSPHOESTERASE DOMAIN-CONTAINING PROTEIN"/>
    <property type="match status" value="1"/>
</dbReference>
<dbReference type="GO" id="GO:0034237">
    <property type="term" value="F:protein kinase A regulatory subunit binding"/>
    <property type="evidence" value="ECO:0007669"/>
    <property type="project" value="TreeGrafter"/>
</dbReference>
<organism evidence="3 4">
    <name type="scientific">Ladona fulva</name>
    <name type="common">Scarce chaser dragonfly</name>
    <name type="synonym">Libellula fulva</name>
    <dbReference type="NCBI Taxonomy" id="123851"/>
    <lineage>
        <taxon>Eukaryota</taxon>
        <taxon>Metazoa</taxon>
        <taxon>Ecdysozoa</taxon>
        <taxon>Arthropoda</taxon>
        <taxon>Hexapoda</taxon>
        <taxon>Insecta</taxon>
        <taxon>Pterygota</taxon>
        <taxon>Palaeoptera</taxon>
        <taxon>Odonata</taxon>
        <taxon>Epiprocta</taxon>
        <taxon>Anisoptera</taxon>
        <taxon>Libelluloidea</taxon>
        <taxon>Libellulidae</taxon>
        <taxon>Ladona</taxon>
    </lineage>
</organism>
<evidence type="ECO:0000259" key="2">
    <source>
        <dbReference type="Pfam" id="PF10469"/>
    </source>
</evidence>
<reference evidence="3" key="2">
    <citation type="submission" date="2017-10" db="EMBL/GenBank/DDBJ databases">
        <title>Ladona fulva Genome sequencing and assembly.</title>
        <authorList>
            <person name="Murali S."/>
            <person name="Richards S."/>
            <person name="Bandaranaike D."/>
            <person name="Bellair M."/>
            <person name="Blankenburg K."/>
            <person name="Chao H."/>
            <person name="Dinh H."/>
            <person name="Doddapaneni H."/>
            <person name="Dugan-Rocha S."/>
            <person name="Elkadiri S."/>
            <person name="Gnanaolivu R."/>
            <person name="Hernandez B."/>
            <person name="Skinner E."/>
            <person name="Javaid M."/>
            <person name="Lee S."/>
            <person name="Li M."/>
            <person name="Ming W."/>
            <person name="Munidasa M."/>
            <person name="Muniz J."/>
            <person name="Nguyen L."/>
            <person name="Hughes D."/>
            <person name="Osuji N."/>
            <person name="Pu L.-L."/>
            <person name="Puazo M."/>
            <person name="Qu C."/>
            <person name="Quiroz J."/>
            <person name="Raj R."/>
            <person name="Weissenberger G."/>
            <person name="Xin Y."/>
            <person name="Zou X."/>
            <person name="Han Y."/>
            <person name="Worley K."/>
            <person name="Muzny D."/>
            <person name="Gibbs R."/>
        </authorList>
    </citation>
    <scope>NUCLEOTIDE SEQUENCE</scope>
    <source>
        <strain evidence="3">Sampled in the wild</strain>
    </source>
</reference>
<comment type="caution">
    <text evidence="3">The sequence shown here is derived from an EMBL/GenBank/DDBJ whole genome shotgun (WGS) entry which is preliminary data.</text>
</comment>
<evidence type="ECO:0000313" key="4">
    <source>
        <dbReference type="Proteomes" id="UP000792457"/>
    </source>
</evidence>
<dbReference type="InterPro" id="IPR009097">
    <property type="entry name" value="Cyclic_Pdiesterase"/>
</dbReference>
<reference evidence="3" key="1">
    <citation type="submission" date="2013-04" db="EMBL/GenBank/DDBJ databases">
        <authorList>
            <person name="Qu J."/>
            <person name="Murali S.C."/>
            <person name="Bandaranaike D."/>
            <person name="Bellair M."/>
            <person name="Blankenburg K."/>
            <person name="Chao H."/>
            <person name="Dinh H."/>
            <person name="Doddapaneni H."/>
            <person name="Downs B."/>
            <person name="Dugan-Rocha S."/>
            <person name="Elkadiri S."/>
            <person name="Gnanaolivu R.D."/>
            <person name="Hernandez B."/>
            <person name="Javaid M."/>
            <person name="Jayaseelan J.C."/>
            <person name="Lee S."/>
            <person name="Li M."/>
            <person name="Ming W."/>
            <person name="Munidasa M."/>
            <person name="Muniz J."/>
            <person name="Nguyen L."/>
            <person name="Ongeri F."/>
            <person name="Osuji N."/>
            <person name="Pu L.-L."/>
            <person name="Puazo M."/>
            <person name="Qu C."/>
            <person name="Quiroz J."/>
            <person name="Raj R."/>
            <person name="Weissenberger G."/>
            <person name="Xin Y."/>
            <person name="Zou X."/>
            <person name="Han Y."/>
            <person name="Richards S."/>
            <person name="Worley K."/>
            <person name="Muzny D."/>
            <person name="Gibbs R."/>
        </authorList>
    </citation>
    <scope>NUCLEOTIDE SEQUENCE</scope>
    <source>
        <strain evidence="3">Sampled in the wild</strain>
    </source>
</reference>
<feature type="region of interest" description="Disordered" evidence="1">
    <location>
        <begin position="1"/>
        <end position="21"/>
    </location>
</feature>
<keyword evidence="4" id="KW-1185">Reference proteome</keyword>
<feature type="region of interest" description="Disordered" evidence="1">
    <location>
        <begin position="547"/>
        <end position="603"/>
    </location>
</feature>
<dbReference type="GO" id="GO:0010738">
    <property type="term" value="P:regulation of protein kinase A signaling"/>
    <property type="evidence" value="ECO:0007669"/>
    <property type="project" value="TreeGrafter"/>
</dbReference>
<dbReference type="InterPro" id="IPR052641">
    <property type="entry name" value="AKAP7_isoform_gamma"/>
</dbReference>
<feature type="compositionally biased region" description="Polar residues" evidence="1">
    <location>
        <begin position="407"/>
        <end position="417"/>
    </location>
</feature>
<dbReference type="SUPFAM" id="SSF55144">
    <property type="entry name" value="LigT-like"/>
    <property type="match status" value="1"/>
</dbReference>
<sequence>MDKDKTEVTEGEPSAKRRRTSIGKQRPNFFVAVQISNPEIHREISVLQKFITTKKPLFKSTLIKLITLHITLCTLHLPKNGDIRRAKSALRTLETNMKENLIKDPISLKFKGIGSFKNEVVFAKIETGEPLTRFKDLHINLVEALEDEGLIVKDKFEPHLTIMKMSKDRFLRKKKIFKIPKDLYEEHNEMHFGDQIVKGVQLLKMGYRSPDEYYQCYHHFDLGLHNDETEDHQHCCGVRSVLPSSLIEINPESSDDETEEMFYDAKEVLNEVMAIEESEMDDAHKYLQKFEVNEEVFHDSLDYVAKRANAKVEEFRSSKISSKGKKVQNRRMKRRRYKVCEEGVSVESSALRIKNLEIEEADDLGLKFLLEEMEVEDVKVYDDYSQPDEVNREQPRAQDETVEVKVSTAQSETISSERLNRETAVLPKPDSSAVDKSGKVLKSETEELEDMGLKLLMEETDIEEVKPPNNHRLGDNVATAPPQVVIGKVDTLSTNIANEGVNPEKTVHNKELDVRLDESDRDDLSRVETKYPPSVLEELKLRLEKLRQAGSKESGKKTSEGATEMSNIDVDVIKEGTASKNVAEEHAKESEVQVENSNDKGKE</sequence>
<dbReference type="OrthoDB" id="277832at2759"/>
<feature type="domain" description="A-kinase anchor protein 7-like phosphoesterase" evidence="2">
    <location>
        <begin position="27"/>
        <end position="222"/>
    </location>
</feature>
<protein>
    <recommendedName>
        <fullName evidence="2">A-kinase anchor protein 7-like phosphoesterase domain-containing protein</fullName>
    </recommendedName>
</protein>
<dbReference type="EMBL" id="KZ308158">
    <property type="protein sequence ID" value="KAG8223384.1"/>
    <property type="molecule type" value="Genomic_DNA"/>
</dbReference>
<dbReference type="PANTHER" id="PTHR15934">
    <property type="entry name" value="RNA 2',3'-CYCLIC PHOSPHODIESTERASE"/>
    <property type="match status" value="1"/>
</dbReference>
<evidence type="ECO:0000313" key="3">
    <source>
        <dbReference type="EMBL" id="KAG8223384.1"/>
    </source>
</evidence>
<dbReference type="Gene3D" id="3.90.1140.10">
    <property type="entry name" value="Cyclic phosphodiesterase"/>
    <property type="match status" value="1"/>
</dbReference>
<evidence type="ECO:0000256" key="1">
    <source>
        <dbReference type="SAM" id="MobiDB-lite"/>
    </source>
</evidence>
<feature type="region of interest" description="Disordered" evidence="1">
    <location>
        <begin position="385"/>
        <end position="421"/>
    </location>
</feature>
<dbReference type="GO" id="GO:0005829">
    <property type="term" value="C:cytosol"/>
    <property type="evidence" value="ECO:0007669"/>
    <property type="project" value="TreeGrafter"/>
</dbReference>
<dbReference type="InterPro" id="IPR019510">
    <property type="entry name" value="AKAP7-like_phosphoesterase"/>
</dbReference>
<feature type="compositionally biased region" description="Basic and acidic residues" evidence="1">
    <location>
        <begin position="389"/>
        <end position="403"/>
    </location>
</feature>
<accession>A0A8K0NXH5</accession>
<dbReference type="AlphaFoldDB" id="A0A8K0NXH5"/>
<gene>
    <name evidence="3" type="ORF">J437_LFUL002629</name>
</gene>